<protein>
    <recommendedName>
        <fullName evidence="9">TF-B3 domain-containing protein</fullName>
    </recommendedName>
</protein>
<proteinExistence type="predicted"/>
<keyword evidence="5" id="KW-0539">Nucleus</keyword>
<dbReference type="PANTHER" id="PTHR31541:SF25">
    <property type="entry name" value="GAMMA-GLIADIN B"/>
    <property type="match status" value="1"/>
</dbReference>
<sequence length="248" mass="27405">MASTSESRKGKGVLLQSSSAKKTNAETQASLLEKMKEIGGHDSTLLIPEMLLSKTDLSPKEARLLLPLGKFLTMDFLNEEEKVKLSEKPKEGIDAMFIVPGGKVHGIKLKERRKKCYALTVGWVQVVKSNAFRVGDKKDLWCFRSKDNDDQLCFTLVNAGESLIPPPSPGEETPPKLARNSTKTPPGNLSVLRQETPPNLAMIRATTRITIFPANHRSSATLFLSLDLPDQRLVHALGMTTMRVAREI</sequence>
<dbReference type="Gene3D" id="2.40.330.10">
    <property type="entry name" value="DNA-binding pseudobarrel domain"/>
    <property type="match status" value="1"/>
</dbReference>
<dbReference type="InterPro" id="IPR005508">
    <property type="entry name" value="At2g31720-like"/>
</dbReference>
<gene>
    <name evidence="7" type="ORF">TAV2_LOCUS15201</name>
</gene>
<dbReference type="AlphaFoldDB" id="A0AAU9SB62"/>
<organism evidence="7 8">
    <name type="scientific">Thlaspi arvense</name>
    <name type="common">Field penny-cress</name>
    <dbReference type="NCBI Taxonomy" id="13288"/>
    <lineage>
        <taxon>Eukaryota</taxon>
        <taxon>Viridiplantae</taxon>
        <taxon>Streptophyta</taxon>
        <taxon>Embryophyta</taxon>
        <taxon>Tracheophyta</taxon>
        <taxon>Spermatophyta</taxon>
        <taxon>Magnoliopsida</taxon>
        <taxon>eudicotyledons</taxon>
        <taxon>Gunneridae</taxon>
        <taxon>Pentapetalae</taxon>
        <taxon>rosids</taxon>
        <taxon>malvids</taxon>
        <taxon>Brassicales</taxon>
        <taxon>Brassicaceae</taxon>
        <taxon>Thlaspideae</taxon>
        <taxon>Thlaspi</taxon>
    </lineage>
</organism>
<keyword evidence="4" id="KW-0804">Transcription</keyword>
<keyword evidence="8" id="KW-1185">Reference proteome</keyword>
<dbReference type="InterPro" id="IPR015300">
    <property type="entry name" value="DNA-bd_pseudobarrel_sf"/>
</dbReference>
<dbReference type="EMBL" id="OU466861">
    <property type="protein sequence ID" value="CAH2064330.1"/>
    <property type="molecule type" value="Genomic_DNA"/>
</dbReference>
<evidence type="ECO:0000256" key="4">
    <source>
        <dbReference type="ARBA" id="ARBA00023163"/>
    </source>
</evidence>
<evidence type="ECO:0000256" key="2">
    <source>
        <dbReference type="ARBA" id="ARBA00023015"/>
    </source>
</evidence>
<keyword evidence="2" id="KW-0805">Transcription regulation</keyword>
<evidence type="ECO:0000256" key="5">
    <source>
        <dbReference type="ARBA" id="ARBA00023242"/>
    </source>
</evidence>
<evidence type="ECO:0000256" key="3">
    <source>
        <dbReference type="ARBA" id="ARBA00023125"/>
    </source>
</evidence>
<dbReference type="GO" id="GO:0003677">
    <property type="term" value="F:DNA binding"/>
    <property type="evidence" value="ECO:0007669"/>
    <property type="project" value="UniProtKB-KW"/>
</dbReference>
<reference evidence="7 8" key="1">
    <citation type="submission" date="2022-03" db="EMBL/GenBank/DDBJ databases">
        <authorList>
            <person name="Nunn A."/>
            <person name="Chopra R."/>
            <person name="Nunn A."/>
            <person name="Contreras Garrido A."/>
        </authorList>
    </citation>
    <scope>NUCLEOTIDE SEQUENCE [LARGE SCALE GENOMIC DNA]</scope>
</reference>
<dbReference type="Pfam" id="PF03754">
    <property type="entry name" value="At2g31720-like"/>
    <property type="match status" value="1"/>
</dbReference>
<comment type="subcellular location">
    <subcellularLocation>
        <location evidence="1">Nucleus</location>
    </subcellularLocation>
</comment>
<keyword evidence="3" id="KW-0238">DNA-binding</keyword>
<feature type="region of interest" description="Disordered" evidence="6">
    <location>
        <begin position="1"/>
        <end position="21"/>
    </location>
</feature>
<evidence type="ECO:0000256" key="1">
    <source>
        <dbReference type="ARBA" id="ARBA00004123"/>
    </source>
</evidence>
<feature type="region of interest" description="Disordered" evidence="6">
    <location>
        <begin position="163"/>
        <end position="191"/>
    </location>
</feature>
<evidence type="ECO:0000313" key="8">
    <source>
        <dbReference type="Proteomes" id="UP000836841"/>
    </source>
</evidence>
<feature type="compositionally biased region" description="Polar residues" evidence="6">
    <location>
        <begin position="179"/>
        <end position="191"/>
    </location>
</feature>
<dbReference type="SUPFAM" id="SSF101936">
    <property type="entry name" value="DNA-binding pseudobarrel domain"/>
    <property type="match status" value="1"/>
</dbReference>
<evidence type="ECO:0000256" key="6">
    <source>
        <dbReference type="SAM" id="MobiDB-lite"/>
    </source>
</evidence>
<dbReference type="Proteomes" id="UP000836841">
    <property type="component" value="Chromosome 5"/>
</dbReference>
<accession>A0AAU9SB62</accession>
<name>A0AAU9SB62_THLAR</name>
<evidence type="ECO:0000313" key="7">
    <source>
        <dbReference type="EMBL" id="CAH2064330.1"/>
    </source>
</evidence>
<dbReference type="GO" id="GO:0005634">
    <property type="term" value="C:nucleus"/>
    <property type="evidence" value="ECO:0007669"/>
    <property type="project" value="UniProtKB-SubCell"/>
</dbReference>
<evidence type="ECO:0008006" key="9">
    <source>
        <dbReference type="Google" id="ProtNLM"/>
    </source>
</evidence>
<dbReference type="PANTHER" id="PTHR31541">
    <property type="entry name" value="B3 DOMAIN PLANT PROTEIN-RELATED"/>
    <property type="match status" value="1"/>
</dbReference>